<sequence>MAADITVKSVNPGLTATELGDRPKIGFKIPGIQDVATGAARIIKMASLPADDKTTGTFSENDGELPW</sequence>
<protein>
    <submittedName>
        <fullName evidence="1">Uncharacterized protein</fullName>
    </submittedName>
</protein>
<proteinExistence type="predicted"/>
<reference evidence="2" key="1">
    <citation type="journal article" date="2019" name="Int. J. Syst. Evol. Microbiol.">
        <title>The Global Catalogue of Microorganisms (GCM) 10K type strain sequencing project: providing services to taxonomists for standard genome sequencing and annotation.</title>
        <authorList>
            <consortium name="The Broad Institute Genomics Platform"/>
            <consortium name="The Broad Institute Genome Sequencing Center for Infectious Disease"/>
            <person name="Wu L."/>
            <person name="Ma J."/>
        </authorList>
    </citation>
    <scope>NUCLEOTIDE SEQUENCE [LARGE SCALE GENOMIC DNA]</scope>
    <source>
        <strain evidence="2">CCM 8904</strain>
    </source>
</reference>
<organism evidence="1 2">
    <name type="scientific">Loigolactobacillus jiayinensis</name>
    <dbReference type="NCBI Taxonomy" id="2486016"/>
    <lineage>
        <taxon>Bacteria</taxon>
        <taxon>Bacillati</taxon>
        <taxon>Bacillota</taxon>
        <taxon>Bacilli</taxon>
        <taxon>Lactobacillales</taxon>
        <taxon>Lactobacillaceae</taxon>
        <taxon>Loigolactobacillus</taxon>
    </lineage>
</organism>
<dbReference type="Proteomes" id="UP001596289">
    <property type="component" value="Unassembled WGS sequence"/>
</dbReference>
<keyword evidence="2" id="KW-1185">Reference proteome</keyword>
<gene>
    <name evidence="1" type="ORF">ACFQGP_11135</name>
</gene>
<dbReference type="Gene3D" id="3.40.50.720">
    <property type="entry name" value="NAD(P)-binding Rossmann-like Domain"/>
    <property type="match status" value="1"/>
</dbReference>
<comment type="caution">
    <text evidence="1">The sequence shown here is derived from an EMBL/GenBank/DDBJ whole genome shotgun (WGS) entry which is preliminary data.</text>
</comment>
<evidence type="ECO:0000313" key="2">
    <source>
        <dbReference type="Proteomes" id="UP001596289"/>
    </source>
</evidence>
<accession>A0ABW1REP0</accession>
<dbReference type="RefSeq" id="WP_125553994.1">
    <property type="nucleotide sequence ID" value="NZ_JBHSSL010000093.1"/>
</dbReference>
<dbReference type="EMBL" id="JBHSSL010000093">
    <property type="protein sequence ID" value="MFC6171117.1"/>
    <property type="molecule type" value="Genomic_DNA"/>
</dbReference>
<name>A0ABW1REP0_9LACO</name>
<evidence type="ECO:0000313" key="1">
    <source>
        <dbReference type="EMBL" id="MFC6171117.1"/>
    </source>
</evidence>